<evidence type="ECO:0000256" key="1">
    <source>
        <dbReference type="SAM" id="MobiDB-lite"/>
    </source>
</evidence>
<feature type="region of interest" description="Disordered" evidence="1">
    <location>
        <begin position="1"/>
        <end position="129"/>
    </location>
</feature>
<proteinExistence type="predicted"/>
<evidence type="ECO:0000313" key="3">
    <source>
        <dbReference type="WBParaSite" id="MBELARI_LOCUS11716.1"/>
    </source>
</evidence>
<keyword evidence="2" id="KW-1185">Reference proteome</keyword>
<organism evidence="2 3">
    <name type="scientific">Mesorhabditis belari</name>
    <dbReference type="NCBI Taxonomy" id="2138241"/>
    <lineage>
        <taxon>Eukaryota</taxon>
        <taxon>Metazoa</taxon>
        <taxon>Ecdysozoa</taxon>
        <taxon>Nematoda</taxon>
        <taxon>Chromadorea</taxon>
        <taxon>Rhabditida</taxon>
        <taxon>Rhabditina</taxon>
        <taxon>Rhabditomorpha</taxon>
        <taxon>Rhabditoidea</taxon>
        <taxon>Rhabditidae</taxon>
        <taxon>Mesorhabditinae</taxon>
        <taxon>Mesorhabditis</taxon>
    </lineage>
</organism>
<name>A0AAF3ECP7_9BILA</name>
<feature type="compositionally biased region" description="Basic and acidic residues" evidence="1">
    <location>
        <begin position="1"/>
        <end position="13"/>
    </location>
</feature>
<dbReference type="AlphaFoldDB" id="A0AAF3ECP7"/>
<feature type="compositionally biased region" description="Basic and acidic residues" evidence="1">
    <location>
        <begin position="115"/>
        <end position="129"/>
    </location>
</feature>
<dbReference type="Proteomes" id="UP000887575">
    <property type="component" value="Unassembled WGS sequence"/>
</dbReference>
<feature type="compositionally biased region" description="Basic and acidic residues" evidence="1">
    <location>
        <begin position="76"/>
        <end position="108"/>
    </location>
</feature>
<feature type="compositionally biased region" description="Basic and acidic residues" evidence="1">
    <location>
        <begin position="40"/>
        <end position="52"/>
    </location>
</feature>
<dbReference type="WBParaSite" id="MBELARI_LOCUS11716.1">
    <property type="protein sequence ID" value="MBELARI_LOCUS11716.1"/>
    <property type="gene ID" value="MBELARI_LOCUS11716"/>
</dbReference>
<evidence type="ECO:0000313" key="2">
    <source>
        <dbReference type="Proteomes" id="UP000887575"/>
    </source>
</evidence>
<reference evidence="3" key="1">
    <citation type="submission" date="2024-02" db="UniProtKB">
        <authorList>
            <consortium name="WormBaseParasite"/>
        </authorList>
    </citation>
    <scope>IDENTIFICATION</scope>
</reference>
<sequence>MCKKSDVDKELKTPPDLPQPGGKSQSKSQSKSKTKNKTLQVDKDKRSTKKEASLLLTSTKVTEVSKRMVESTQESLSRKQNKDSTQRGHKNEKEKNRPRTEIVNERQLKGIWKRQSKEYRKTDPRRSRL</sequence>
<accession>A0AAF3ECP7</accession>
<protein>
    <submittedName>
        <fullName evidence="3">Uncharacterized protein</fullName>
    </submittedName>
</protein>